<proteinExistence type="predicted"/>
<dbReference type="EMBL" id="BASE01000054">
    <property type="protein sequence ID" value="GAM14307.1"/>
    <property type="molecule type" value="Genomic_DNA"/>
</dbReference>
<protein>
    <submittedName>
        <fullName evidence="1">Uncharacterized protein</fullName>
    </submittedName>
</protein>
<sequence>MGYALHALEEGDFFRKYVKKRESSQHNHGFGCFFAFLSETKKLIRKLHNNKASSTEEFRLFQIVLRIIKIMSELSTAMSHDDFCIKFTSH</sequence>
<dbReference type="Proteomes" id="UP000031014">
    <property type="component" value="Unassembled WGS sequence"/>
</dbReference>
<keyword evidence="2" id="KW-1185">Reference proteome</keyword>
<accession>A0A0A8X5K1</accession>
<name>A0A0A8X5K1_MESS1</name>
<gene>
    <name evidence="1" type="ORF">SAMD00020551_2456</name>
</gene>
<organism evidence="1 2">
    <name type="scientific">Mesobacillus selenatarsenatis (strain DSM 18680 / JCM 14380 / FERM P-15431 / SF-1)</name>
    <dbReference type="NCBI Taxonomy" id="1321606"/>
    <lineage>
        <taxon>Bacteria</taxon>
        <taxon>Bacillati</taxon>
        <taxon>Bacillota</taxon>
        <taxon>Bacilli</taxon>
        <taxon>Bacillales</taxon>
        <taxon>Bacillaceae</taxon>
        <taxon>Mesobacillus</taxon>
    </lineage>
</organism>
<evidence type="ECO:0000313" key="2">
    <source>
        <dbReference type="Proteomes" id="UP000031014"/>
    </source>
</evidence>
<reference evidence="1 2" key="1">
    <citation type="submission" date="2013-06" db="EMBL/GenBank/DDBJ databases">
        <title>Whole genome shotgun sequence of Bacillus selenatarsenatis SF-1.</title>
        <authorList>
            <person name="Kuroda M."/>
            <person name="Sei K."/>
            <person name="Yamashita M."/>
            <person name="Ike M."/>
        </authorList>
    </citation>
    <scope>NUCLEOTIDE SEQUENCE [LARGE SCALE GENOMIC DNA]</scope>
    <source>
        <strain evidence="1 2">SF-1</strain>
    </source>
</reference>
<comment type="caution">
    <text evidence="1">The sequence shown here is derived from an EMBL/GenBank/DDBJ whole genome shotgun (WGS) entry which is preliminary data.</text>
</comment>
<dbReference type="AlphaFoldDB" id="A0A0A8X5K1"/>
<evidence type="ECO:0000313" key="1">
    <source>
        <dbReference type="EMBL" id="GAM14307.1"/>
    </source>
</evidence>